<dbReference type="SUPFAM" id="SSF56112">
    <property type="entry name" value="Protein kinase-like (PK-like)"/>
    <property type="match status" value="1"/>
</dbReference>
<dbReference type="InterPro" id="IPR007110">
    <property type="entry name" value="Ig-like_dom"/>
</dbReference>
<dbReference type="GeneID" id="107122537"/>
<evidence type="ECO:0000313" key="10">
    <source>
        <dbReference type="Proteomes" id="UP000694871"/>
    </source>
</evidence>
<dbReference type="Gene3D" id="3.30.200.20">
    <property type="entry name" value="Phosphorylase Kinase, domain 1"/>
    <property type="match status" value="1"/>
</dbReference>
<evidence type="ECO:0000259" key="9">
    <source>
        <dbReference type="PROSITE" id="PS50835"/>
    </source>
</evidence>
<dbReference type="Proteomes" id="UP000694871">
    <property type="component" value="Unplaced"/>
</dbReference>
<dbReference type="SUPFAM" id="SSF48726">
    <property type="entry name" value="Immunoglobulin"/>
    <property type="match status" value="3"/>
</dbReference>
<evidence type="ECO:0000256" key="1">
    <source>
        <dbReference type="ARBA" id="ARBA00004479"/>
    </source>
</evidence>
<sequence length="370" mass="41904">MEALTDHDYLRSEPDFLEELVFGSGDTIELRCDSPGSSVSVFWYKDGIGISPSNRTHVGQKLLRIINVSYDDAGLYSCRTRHSLEILRNFTVRVAVFWLQQCSGIALQLLAVVLLRHQQWSLVMESVVPSDRGNYTCVVQNKYGRIQHTYQLDVLERSPHRPILQAGLPANQTVVVGSDVEFHCKVYSDAQPHIQWLKHVEVNGSKYGPDGTPYVTVLKSWISKSAEADAKLNLSSVTEQDEGEYLCRANNFVGRAEKSFWLHIRKPDPDDATDKDLSDLVSEMEMMKMIGKHKNIINLLGACTQDGPLYVLVEYASKGNLREYLRVRRPPGMDYSFDTCKLPKEQLTFKDLVSCAYQVARGMEYLASQK</sequence>
<dbReference type="InterPro" id="IPR001245">
    <property type="entry name" value="Ser-Thr/Tyr_kinase_cat_dom"/>
</dbReference>
<dbReference type="InterPro" id="IPR003598">
    <property type="entry name" value="Ig_sub2"/>
</dbReference>
<keyword evidence="7" id="KW-0393">Immunoglobulin domain</keyword>
<evidence type="ECO:0000256" key="2">
    <source>
        <dbReference type="ARBA" id="ARBA00022692"/>
    </source>
</evidence>
<name>A0ABM1L5A2_GEKJA</name>
<proteinExistence type="predicted"/>
<feature type="non-terminal residue" evidence="11">
    <location>
        <position position="370"/>
    </location>
</feature>
<dbReference type="InterPro" id="IPR052615">
    <property type="entry name" value="FGFRL"/>
</dbReference>
<dbReference type="CDD" id="cd04974">
    <property type="entry name" value="IgI_3_FGFR"/>
    <property type="match status" value="1"/>
</dbReference>
<evidence type="ECO:0000256" key="5">
    <source>
        <dbReference type="ARBA" id="ARBA00023157"/>
    </source>
</evidence>
<dbReference type="SMART" id="SM00409">
    <property type="entry name" value="IG"/>
    <property type="match status" value="3"/>
</dbReference>
<keyword evidence="5" id="KW-1015">Disulfide bond</keyword>
<dbReference type="Pfam" id="PF13927">
    <property type="entry name" value="Ig_3"/>
    <property type="match status" value="1"/>
</dbReference>
<keyword evidence="10" id="KW-1185">Reference proteome</keyword>
<feature type="domain" description="Ig-like" evidence="9">
    <location>
        <begin position="14"/>
        <end position="91"/>
    </location>
</feature>
<evidence type="ECO:0000259" key="8">
    <source>
        <dbReference type="PROSITE" id="PS50011"/>
    </source>
</evidence>
<dbReference type="InterPro" id="IPR020635">
    <property type="entry name" value="Tyr_kinase_cat_dom"/>
</dbReference>
<dbReference type="InterPro" id="IPR013098">
    <property type="entry name" value="Ig_I-set"/>
</dbReference>
<accession>A0ABM1L5A2</accession>
<dbReference type="Gene3D" id="1.10.510.10">
    <property type="entry name" value="Transferase(Phosphotransferase) domain 1"/>
    <property type="match status" value="1"/>
</dbReference>
<feature type="domain" description="Protein kinase" evidence="8">
    <location>
        <begin position="232"/>
        <end position="370"/>
    </location>
</feature>
<dbReference type="SMART" id="SM00219">
    <property type="entry name" value="TyrKc"/>
    <property type="match status" value="1"/>
</dbReference>
<dbReference type="PANTHER" id="PTHR19890:SF10">
    <property type="entry name" value="FIBROBLAST GROWTH FACTOR RECEPTOR-LIKE 1"/>
    <property type="match status" value="1"/>
</dbReference>
<dbReference type="Pfam" id="PF07714">
    <property type="entry name" value="PK_Tyr_Ser-Thr"/>
    <property type="match status" value="1"/>
</dbReference>
<dbReference type="PANTHER" id="PTHR19890">
    <property type="entry name" value="FIBROBLAST GROWTH FACTOR RECEPTOR"/>
    <property type="match status" value="1"/>
</dbReference>
<evidence type="ECO:0000256" key="6">
    <source>
        <dbReference type="ARBA" id="ARBA00023180"/>
    </source>
</evidence>
<dbReference type="InterPro" id="IPR013783">
    <property type="entry name" value="Ig-like_fold"/>
</dbReference>
<gene>
    <name evidence="11" type="primary">LOC107122537</name>
</gene>
<dbReference type="SMART" id="SM00408">
    <property type="entry name" value="IGc2"/>
    <property type="match status" value="3"/>
</dbReference>
<evidence type="ECO:0000256" key="7">
    <source>
        <dbReference type="ARBA" id="ARBA00023319"/>
    </source>
</evidence>
<dbReference type="PROSITE" id="PS50011">
    <property type="entry name" value="PROTEIN_KINASE_DOM"/>
    <property type="match status" value="1"/>
</dbReference>
<evidence type="ECO:0000313" key="11">
    <source>
        <dbReference type="RefSeq" id="XP_015281139.1"/>
    </source>
</evidence>
<protein>
    <submittedName>
        <fullName evidence="11">Fibroblast growth factor receptor 3-like</fullName>
    </submittedName>
</protein>
<dbReference type="Pfam" id="PF07679">
    <property type="entry name" value="I-set"/>
    <property type="match status" value="2"/>
</dbReference>
<dbReference type="PROSITE" id="PS50835">
    <property type="entry name" value="IG_LIKE"/>
    <property type="match status" value="2"/>
</dbReference>
<dbReference type="Gene3D" id="2.60.40.10">
    <property type="entry name" value="Immunoglobulins"/>
    <property type="match status" value="3"/>
</dbReference>
<feature type="domain" description="Ig-like" evidence="9">
    <location>
        <begin position="162"/>
        <end position="251"/>
    </location>
</feature>
<dbReference type="InterPro" id="IPR036179">
    <property type="entry name" value="Ig-like_dom_sf"/>
</dbReference>
<dbReference type="InterPro" id="IPR011009">
    <property type="entry name" value="Kinase-like_dom_sf"/>
</dbReference>
<dbReference type="InterPro" id="IPR003599">
    <property type="entry name" value="Ig_sub"/>
</dbReference>
<keyword evidence="3" id="KW-1133">Transmembrane helix</keyword>
<evidence type="ECO:0000256" key="4">
    <source>
        <dbReference type="ARBA" id="ARBA00023136"/>
    </source>
</evidence>
<keyword evidence="6" id="KW-0325">Glycoprotein</keyword>
<evidence type="ECO:0000256" key="3">
    <source>
        <dbReference type="ARBA" id="ARBA00022989"/>
    </source>
</evidence>
<organism evidence="10 11">
    <name type="scientific">Gekko japonicus</name>
    <name type="common">Schlegel's Japanese gecko</name>
    <dbReference type="NCBI Taxonomy" id="146911"/>
    <lineage>
        <taxon>Eukaryota</taxon>
        <taxon>Metazoa</taxon>
        <taxon>Chordata</taxon>
        <taxon>Craniata</taxon>
        <taxon>Vertebrata</taxon>
        <taxon>Euteleostomi</taxon>
        <taxon>Lepidosauria</taxon>
        <taxon>Squamata</taxon>
        <taxon>Bifurcata</taxon>
        <taxon>Gekkota</taxon>
        <taxon>Gekkonidae</taxon>
        <taxon>Gekkoninae</taxon>
        <taxon>Gekko</taxon>
    </lineage>
</organism>
<reference evidence="11" key="1">
    <citation type="submission" date="2025-08" db="UniProtKB">
        <authorList>
            <consortium name="RefSeq"/>
        </authorList>
    </citation>
    <scope>IDENTIFICATION</scope>
</reference>
<keyword evidence="4" id="KW-0472">Membrane</keyword>
<dbReference type="InterPro" id="IPR000719">
    <property type="entry name" value="Prot_kinase_dom"/>
</dbReference>
<dbReference type="RefSeq" id="XP_015281139.1">
    <property type="nucleotide sequence ID" value="XM_015425653.1"/>
</dbReference>
<comment type="subcellular location">
    <subcellularLocation>
        <location evidence="1">Membrane</location>
        <topology evidence="1">Single-pass type I membrane protein</topology>
    </subcellularLocation>
</comment>
<keyword evidence="2" id="KW-0812">Transmembrane</keyword>